<evidence type="ECO:0000256" key="1">
    <source>
        <dbReference type="SAM" id="MobiDB-lite"/>
    </source>
</evidence>
<gene>
    <name evidence="2" type="ORF">BG55_12865</name>
</gene>
<dbReference type="InterPro" id="IPR036624">
    <property type="entry name" value="Hcp1-lik_sf"/>
</dbReference>
<dbReference type="InterPro" id="IPR053165">
    <property type="entry name" value="HSI-I_assembly_Hcp1"/>
</dbReference>
<comment type="caution">
    <text evidence="2">The sequence shown here is derived from an EMBL/GenBank/DDBJ whole genome shotgun (WGS) entry which is preliminary data.</text>
</comment>
<dbReference type="OrthoDB" id="4865570at2"/>
<proteinExistence type="predicted"/>
<dbReference type="PATRIC" id="fig|69222.5.peg.2640"/>
<evidence type="ECO:0000313" key="3">
    <source>
        <dbReference type="Proteomes" id="UP000019918"/>
    </source>
</evidence>
<reference evidence="2 3" key="1">
    <citation type="submission" date="2014-02" db="EMBL/GenBank/DDBJ databases">
        <title>Draft genome of Erwinia mallotivora strain BT-MARDI, a papaya dieback pathogen.</title>
        <authorList>
            <person name="Redzuan R."/>
            <person name="Abu Bakar N."/>
            <person name="Badrun R."/>
            <person name="Mohd Raih M.F."/>
            <person name="Rozano L."/>
            <person name="Mat Amin N."/>
        </authorList>
    </citation>
    <scope>NUCLEOTIDE SEQUENCE [LARGE SCALE GENOMIC DNA]</scope>
    <source>
        <strain evidence="2 3">BT-MARDI</strain>
    </source>
</reference>
<evidence type="ECO:0000313" key="2">
    <source>
        <dbReference type="EMBL" id="EXU75149.1"/>
    </source>
</evidence>
<dbReference type="AlphaFoldDB" id="A0A014MAN3"/>
<organism evidence="2 3">
    <name type="scientific">Erwinia mallotivora</name>
    <dbReference type="NCBI Taxonomy" id="69222"/>
    <lineage>
        <taxon>Bacteria</taxon>
        <taxon>Pseudomonadati</taxon>
        <taxon>Pseudomonadota</taxon>
        <taxon>Gammaproteobacteria</taxon>
        <taxon>Enterobacterales</taxon>
        <taxon>Erwiniaceae</taxon>
        <taxon>Erwinia</taxon>
    </lineage>
</organism>
<sequence length="160" mass="17240">MSTDLFLKIDGITGESQDSNHKGSINVDSFTWGATQPGNMSVGGGGGAGKVQFRDLTVQTQIDKATPAIMRYVSNGKHIGKIELSVCKAGGSQIEYCRITLEDVLITNVTFHGTTNRDLIGLSYQFQASKVKTQYWEQSSTGGKGAESQSGWNIKTSQEI</sequence>
<dbReference type="NCBIfam" id="TIGR03344">
    <property type="entry name" value="VI_effect_Hcp1"/>
    <property type="match status" value="1"/>
</dbReference>
<dbReference type="STRING" id="69222.BG55_12865"/>
<dbReference type="SUPFAM" id="SSF141452">
    <property type="entry name" value="Hcp1-like"/>
    <property type="match status" value="1"/>
</dbReference>
<evidence type="ECO:0008006" key="4">
    <source>
        <dbReference type="Google" id="ProtNLM"/>
    </source>
</evidence>
<keyword evidence="3" id="KW-1185">Reference proteome</keyword>
<dbReference type="InterPro" id="IPR008514">
    <property type="entry name" value="T6SS_Hcp"/>
</dbReference>
<dbReference type="PANTHER" id="PTHR36152:SF5">
    <property type="entry name" value="PROTEIN HCP1"/>
    <property type="match status" value="1"/>
</dbReference>
<dbReference type="PANTHER" id="PTHR36152">
    <property type="entry name" value="CYTOPLASMIC PROTEIN-RELATED"/>
    <property type="match status" value="1"/>
</dbReference>
<protein>
    <recommendedName>
        <fullName evidence="4">Hcp1 family type VI secretion system effector</fullName>
    </recommendedName>
</protein>
<feature type="region of interest" description="Disordered" evidence="1">
    <location>
        <begin position="140"/>
        <end position="160"/>
    </location>
</feature>
<dbReference type="Gene3D" id="2.30.110.20">
    <property type="entry name" value="Hcp1-like"/>
    <property type="match status" value="1"/>
</dbReference>
<dbReference type="Proteomes" id="UP000019918">
    <property type="component" value="Unassembled WGS sequence"/>
</dbReference>
<name>A0A014MAN3_9GAMM</name>
<dbReference type="EMBL" id="JFHN01000051">
    <property type="protein sequence ID" value="EXU75149.1"/>
    <property type="molecule type" value="Genomic_DNA"/>
</dbReference>
<dbReference type="RefSeq" id="WP_034937999.1">
    <property type="nucleotide sequence ID" value="NZ_JFHN01000051.1"/>
</dbReference>
<accession>A0A014MAN3</accession>
<dbReference type="Pfam" id="PF05638">
    <property type="entry name" value="T6SS_HCP"/>
    <property type="match status" value="1"/>
</dbReference>